<dbReference type="OMA" id="YLFVETM"/>
<dbReference type="KEGG" id="ngr:NAEGRDRAFT_81454"/>
<name>D2VW77_NAEGR</name>
<dbReference type="PANTHER" id="PTHR16181">
    <property type="entry name" value="PROTEIN FAM83A-RELATED"/>
    <property type="match status" value="1"/>
</dbReference>
<organism evidence="5">
    <name type="scientific">Naegleria gruberi</name>
    <name type="common">Amoeba</name>
    <dbReference type="NCBI Taxonomy" id="5762"/>
    <lineage>
        <taxon>Eukaryota</taxon>
        <taxon>Discoba</taxon>
        <taxon>Heterolobosea</taxon>
        <taxon>Tetramitia</taxon>
        <taxon>Eutetramitia</taxon>
        <taxon>Vahlkampfiidae</taxon>
        <taxon>Naegleria</taxon>
    </lineage>
</organism>
<dbReference type="InterPro" id="IPR002710">
    <property type="entry name" value="Dilute_dom"/>
</dbReference>
<dbReference type="PROSITE" id="PS51840">
    <property type="entry name" value="C2_NT"/>
    <property type="match status" value="1"/>
</dbReference>
<dbReference type="InterPro" id="IPR019448">
    <property type="entry name" value="NT-C2"/>
</dbReference>
<dbReference type="GO" id="GO:0007173">
    <property type="term" value="P:epidermal growth factor receptor signaling pathway"/>
    <property type="evidence" value="ECO:0007669"/>
    <property type="project" value="TreeGrafter"/>
</dbReference>
<dbReference type="RefSeq" id="XP_002671708.1">
    <property type="nucleotide sequence ID" value="XM_002671662.1"/>
</dbReference>
<evidence type="ECO:0000259" key="2">
    <source>
        <dbReference type="PROSITE" id="PS51126"/>
    </source>
</evidence>
<feature type="domain" description="Dilute" evidence="2">
    <location>
        <begin position="731"/>
        <end position="948"/>
    </location>
</feature>
<proteinExistence type="predicted"/>
<reference evidence="4 5" key="1">
    <citation type="journal article" date="2010" name="Cell">
        <title>The genome of Naegleria gruberi illuminates early eukaryotic versatility.</title>
        <authorList>
            <person name="Fritz-Laylin L.K."/>
            <person name="Prochnik S.E."/>
            <person name="Ginger M.L."/>
            <person name="Dacks J.B."/>
            <person name="Carpenter M.L."/>
            <person name="Field M.C."/>
            <person name="Kuo A."/>
            <person name="Paredez A."/>
            <person name="Chapman J."/>
            <person name="Pham J."/>
            <person name="Shu S."/>
            <person name="Neupane R."/>
            <person name="Cipriano M."/>
            <person name="Mancuso J."/>
            <person name="Tu H."/>
            <person name="Salamov A."/>
            <person name="Lindquist E."/>
            <person name="Shapiro H."/>
            <person name="Lucas S."/>
            <person name="Grigoriev I.V."/>
            <person name="Cande W.Z."/>
            <person name="Fulton C."/>
            <person name="Rokhsar D.S."/>
            <person name="Dawson S.C."/>
        </authorList>
    </citation>
    <scope>NUCLEOTIDE SEQUENCE [LARGE SCALE GENOMIC DNA]</scope>
    <source>
        <strain evidence="4 5">NEG-M</strain>
    </source>
</reference>
<dbReference type="Pfam" id="PF01843">
    <property type="entry name" value="DIL"/>
    <property type="match status" value="1"/>
</dbReference>
<feature type="region of interest" description="Disordered" evidence="1">
    <location>
        <begin position="260"/>
        <end position="279"/>
    </location>
</feature>
<gene>
    <name evidence="4" type="ORF">NAEGRDRAFT_81454</name>
</gene>
<dbReference type="InParanoid" id="D2VW77"/>
<feature type="compositionally biased region" description="Basic and acidic residues" evidence="1">
    <location>
        <begin position="370"/>
        <end position="386"/>
    </location>
</feature>
<evidence type="ECO:0008006" key="6">
    <source>
        <dbReference type="Google" id="ProtNLM"/>
    </source>
</evidence>
<dbReference type="VEuPathDB" id="AmoebaDB:NAEGRDRAFT_81454"/>
<keyword evidence="5" id="KW-1185">Reference proteome</keyword>
<dbReference type="SUPFAM" id="SSF57997">
    <property type="entry name" value="Tropomyosin"/>
    <property type="match status" value="1"/>
</dbReference>
<dbReference type="PANTHER" id="PTHR16181:SF29">
    <property type="entry name" value="PROTEIN FAM83A-RELATED"/>
    <property type="match status" value="1"/>
</dbReference>
<dbReference type="InterPro" id="IPR050944">
    <property type="entry name" value="FAM83"/>
</dbReference>
<sequence length="1176" mass="133569">MLGKLTKKVTPVKFAFNFSIDYLFVETMGNNTVILDDNLYSIQWKRGRKRKGETEFVHPPPGSKHTTKIKVIYNRAFRFGGTLYKNEKKNEWQKKDLVISIEEVVAGKDIELAKQYNQYLQQLQHEKEKGSKKKEEPKKPNFEVKTLAKHSLDLTEFVNETQETTTTRELLLTPENKKFNSGLKILVKLVMNCKCLKDVQDDEDFENVSTFSGTYREGELDDDEKSEDEDDLAEAEKTFESTMIKNSSLYYNSVYGNNSNSTTASSTTQAPPTSGATTSTVQNVVSQSSTISSSSNSSASQHETPSREMQEKLHFLQIENEQLKQNLETSQEAAQQAESKLFEIQLKMQMVQSKADKEIKAVEDKIKEIEKENEDHEKQKESEKLKSTSSELTASLISIKNLESEVEEKEDKITELENQIRQLESSSSNVGKESAEKINERNERILDLQNELSKLKSQKKKSDKKIEELEEQSKSLQDENVELTDLIEKCSKRMDDKEKQVKKLEESHKKAIESVEQKCAQEKVLVEREVEKVKIDLLAVQYATLEQFILDRTVLNSVTNDFLPLENLSKIYFKNIMVKDFLSDTYPTPAKILLKCILQWNPDEVKSATVDSKIILGTTFCTNLNIALKYLVEKFKTTRHKVNIYAAGASESGEIENSTSLILFWIHTLYRLLHDLELKKKDLKLPTTFSEVIAKSFKLDAALLCGDETQVPKFATPPYFVKYNEMEKVDETFTVKSLQQLVGSISEIMAQMYTELFRHIAVRLRPFLIKAIFNTKLTSSKSTDGGLETRQLHAFLNRVFDLFKQLRIEPRITQHFFENLAKLSDALIFNHFIYKEQIGAAIALPVKMGLVFTENWFNSKNITETTDQGTQSIALHLSREVSDVCILAQRQVLTDESMKNMVCPHLNKAQLTHIFANIHDEEFKTSPPTNEGNVSSRVTSPKSNYTASDSNLFHQDSTSSVGQLLTPKRPTLQSSLSSSNVSTPPQGSLSARRKSVRGSIPNLADLEGKSNDQITANPEIQLFQYTDRESYGTDPTLFYGSLTPLAGMLSRSSSLSKGLDKDSPRVKLNKDIESTQIQKENNFSIVDGKFLFYFSSLPNVEGSKLIIEEWLFSVISNYGGKRENGVEGIVKVTKERIFSSVLNVFANSPEQPPQSSRKSKKPTFSMEDELAFLFDI</sequence>
<dbReference type="GO" id="GO:0019901">
    <property type="term" value="F:protein kinase binding"/>
    <property type="evidence" value="ECO:0007669"/>
    <property type="project" value="TreeGrafter"/>
</dbReference>
<feature type="domain" description="C2 NT-type" evidence="3">
    <location>
        <begin position="4"/>
        <end position="191"/>
    </location>
</feature>
<dbReference type="Proteomes" id="UP000006671">
    <property type="component" value="Unassembled WGS sequence"/>
</dbReference>
<feature type="compositionally biased region" description="Low complexity" evidence="1">
    <location>
        <begin position="284"/>
        <end position="301"/>
    </location>
</feature>
<feature type="region of interest" description="Disordered" evidence="1">
    <location>
        <begin position="370"/>
        <end position="391"/>
    </location>
</feature>
<dbReference type="OrthoDB" id="10411580at2759"/>
<feature type="region of interest" description="Disordered" evidence="1">
    <location>
        <begin position="922"/>
        <end position="1009"/>
    </location>
</feature>
<evidence type="ECO:0000313" key="4">
    <source>
        <dbReference type="EMBL" id="EFC38964.1"/>
    </source>
</evidence>
<protein>
    <recommendedName>
        <fullName evidence="6">Dilute domain-containing protein</fullName>
    </recommendedName>
</protein>
<evidence type="ECO:0000256" key="1">
    <source>
        <dbReference type="SAM" id="MobiDB-lite"/>
    </source>
</evidence>
<dbReference type="STRING" id="5762.D2VW77"/>
<dbReference type="AlphaFoldDB" id="D2VW77"/>
<dbReference type="PROSITE" id="PS51126">
    <property type="entry name" value="DILUTE"/>
    <property type="match status" value="1"/>
</dbReference>
<dbReference type="Pfam" id="PF10358">
    <property type="entry name" value="NT-C2"/>
    <property type="match status" value="1"/>
</dbReference>
<evidence type="ECO:0000259" key="3">
    <source>
        <dbReference type="PROSITE" id="PS51840"/>
    </source>
</evidence>
<accession>D2VW77</accession>
<feature type="compositionally biased region" description="Polar residues" evidence="1">
    <location>
        <begin position="926"/>
        <end position="963"/>
    </location>
</feature>
<dbReference type="GeneID" id="8853995"/>
<feature type="region of interest" description="Disordered" evidence="1">
    <location>
        <begin position="284"/>
        <end position="309"/>
    </location>
</feature>
<evidence type="ECO:0000313" key="5">
    <source>
        <dbReference type="Proteomes" id="UP000006671"/>
    </source>
</evidence>
<dbReference type="EMBL" id="GG738903">
    <property type="protein sequence ID" value="EFC38964.1"/>
    <property type="molecule type" value="Genomic_DNA"/>
</dbReference>